<feature type="domain" description="Peptidase S24/S26A/S26B/S26C" evidence="10">
    <location>
        <begin position="75"/>
        <end position="189"/>
    </location>
</feature>
<dbReference type="CDD" id="cd06529">
    <property type="entry name" value="S24_LexA-like"/>
    <property type="match status" value="1"/>
</dbReference>
<keyword evidence="2" id="KW-0235">DNA replication</keyword>
<dbReference type="GO" id="GO:0006281">
    <property type="term" value="P:DNA repair"/>
    <property type="evidence" value="ECO:0007669"/>
    <property type="project" value="UniProtKB-KW"/>
</dbReference>
<dbReference type="Gene3D" id="2.10.109.10">
    <property type="entry name" value="Umud Fragment, subunit A"/>
    <property type="match status" value="1"/>
</dbReference>
<sequence length="195" mass="21923">MLTSKQSLVLNTIQEMAQEMGYLPTLEEIGQHIGIGRSTIHKHIRTLINNNYLKEAEGKAAYQLVEPFEEEGSLPYMGRIAAGFPIEAIPDQQNINLAQLFCGPGRYVLKIAGDSMIEAGIWDEDYVVIQKKNSAREGEIVVALVDRYEATLKYYYPKDTGVVELRPANSQLQSMFYPADQVEIQGVMIGVFRSY</sequence>
<keyword evidence="3" id="KW-0227">DNA damage</keyword>
<keyword evidence="6" id="KW-0238">DNA-binding</keyword>
<dbReference type="GO" id="GO:0003677">
    <property type="term" value="F:DNA binding"/>
    <property type="evidence" value="ECO:0007669"/>
    <property type="project" value="UniProtKB-KW"/>
</dbReference>
<dbReference type="SUPFAM" id="SSF51306">
    <property type="entry name" value="LexA/Signal peptidase"/>
    <property type="match status" value="1"/>
</dbReference>
<dbReference type="SUPFAM" id="SSF46785">
    <property type="entry name" value="Winged helix' DNA-binding domain"/>
    <property type="match status" value="1"/>
</dbReference>
<keyword evidence="8" id="KW-0234">DNA repair</keyword>
<feature type="domain" description="LexA repressor DNA-binding" evidence="11">
    <location>
        <begin position="2"/>
        <end position="60"/>
    </location>
</feature>
<evidence type="ECO:0000256" key="2">
    <source>
        <dbReference type="ARBA" id="ARBA00022705"/>
    </source>
</evidence>
<evidence type="ECO:0000256" key="6">
    <source>
        <dbReference type="ARBA" id="ARBA00023125"/>
    </source>
</evidence>
<evidence type="ECO:0000256" key="3">
    <source>
        <dbReference type="ARBA" id="ARBA00022763"/>
    </source>
</evidence>
<evidence type="ECO:0000256" key="1">
    <source>
        <dbReference type="ARBA" id="ARBA00022491"/>
    </source>
</evidence>
<dbReference type="Gene3D" id="1.10.10.10">
    <property type="entry name" value="Winged helix-like DNA-binding domain superfamily/Winged helix DNA-binding domain"/>
    <property type="match status" value="1"/>
</dbReference>
<keyword evidence="5" id="KW-0805">Transcription regulation</keyword>
<dbReference type="InterPro" id="IPR036286">
    <property type="entry name" value="LexA/Signal_pep-like_sf"/>
</dbReference>
<dbReference type="Pfam" id="PF01726">
    <property type="entry name" value="LexA_DNA_bind"/>
    <property type="match status" value="1"/>
</dbReference>
<dbReference type="GO" id="GO:0006260">
    <property type="term" value="P:DNA replication"/>
    <property type="evidence" value="ECO:0007669"/>
    <property type="project" value="UniProtKB-KW"/>
</dbReference>
<evidence type="ECO:0000259" key="10">
    <source>
        <dbReference type="Pfam" id="PF00717"/>
    </source>
</evidence>
<dbReference type="GO" id="GO:0009432">
    <property type="term" value="P:SOS response"/>
    <property type="evidence" value="ECO:0007669"/>
    <property type="project" value="UniProtKB-KW"/>
</dbReference>
<evidence type="ECO:0000256" key="7">
    <source>
        <dbReference type="ARBA" id="ARBA00023163"/>
    </source>
</evidence>
<dbReference type="GO" id="GO:0045892">
    <property type="term" value="P:negative regulation of DNA-templated transcription"/>
    <property type="evidence" value="ECO:0007669"/>
    <property type="project" value="InterPro"/>
</dbReference>
<keyword evidence="1" id="KW-0678">Repressor</keyword>
<dbReference type="InterPro" id="IPR039418">
    <property type="entry name" value="LexA-like"/>
</dbReference>
<keyword evidence="9" id="KW-0742">SOS response</keyword>
<dbReference type="InterPro" id="IPR036388">
    <property type="entry name" value="WH-like_DNA-bd_sf"/>
</dbReference>
<keyword evidence="4" id="KW-0378">Hydrolase</keyword>
<name>A0A4R1FDN5_9GAMM</name>
<dbReference type="InterPro" id="IPR006199">
    <property type="entry name" value="LexA_DNA-bd_dom"/>
</dbReference>
<accession>A0A4R1FDN5</accession>
<dbReference type="GO" id="GO:0006508">
    <property type="term" value="P:proteolysis"/>
    <property type="evidence" value="ECO:0007669"/>
    <property type="project" value="InterPro"/>
</dbReference>
<evidence type="ECO:0000256" key="5">
    <source>
        <dbReference type="ARBA" id="ARBA00023015"/>
    </source>
</evidence>
<evidence type="ECO:0000256" key="9">
    <source>
        <dbReference type="ARBA" id="ARBA00023236"/>
    </source>
</evidence>
<dbReference type="InterPro" id="IPR036390">
    <property type="entry name" value="WH_DNA-bd_sf"/>
</dbReference>
<dbReference type="OrthoDB" id="9802364at2"/>
<keyword evidence="7" id="KW-0804">Transcription</keyword>
<dbReference type="GO" id="GO:0004252">
    <property type="term" value="F:serine-type endopeptidase activity"/>
    <property type="evidence" value="ECO:0007669"/>
    <property type="project" value="InterPro"/>
</dbReference>
<dbReference type="Pfam" id="PF00717">
    <property type="entry name" value="Peptidase_S24"/>
    <property type="match status" value="1"/>
</dbReference>
<dbReference type="Proteomes" id="UP000294887">
    <property type="component" value="Unassembled WGS sequence"/>
</dbReference>
<dbReference type="AlphaFoldDB" id="A0A4R1FDN5"/>
<evidence type="ECO:0000313" key="12">
    <source>
        <dbReference type="EMBL" id="TCJ88961.1"/>
    </source>
</evidence>
<dbReference type="PANTHER" id="PTHR33516">
    <property type="entry name" value="LEXA REPRESSOR"/>
    <property type="match status" value="1"/>
</dbReference>
<organism evidence="12 13">
    <name type="scientific">Cocleimonas flava</name>
    <dbReference type="NCBI Taxonomy" id="634765"/>
    <lineage>
        <taxon>Bacteria</taxon>
        <taxon>Pseudomonadati</taxon>
        <taxon>Pseudomonadota</taxon>
        <taxon>Gammaproteobacteria</taxon>
        <taxon>Thiotrichales</taxon>
        <taxon>Thiotrichaceae</taxon>
        <taxon>Cocleimonas</taxon>
    </lineage>
</organism>
<dbReference type="PANTHER" id="PTHR33516:SF2">
    <property type="entry name" value="LEXA REPRESSOR-RELATED"/>
    <property type="match status" value="1"/>
</dbReference>
<proteinExistence type="predicted"/>
<dbReference type="InterPro" id="IPR006200">
    <property type="entry name" value="LexA"/>
</dbReference>
<dbReference type="InterPro" id="IPR050077">
    <property type="entry name" value="LexA_repressor"/>
</dbReference>
<evidence type="ECO:0000256" key="8">
    <source>
        <dbReference type="ARBA" id="ARBA00023204"/>
    </source>
</evidence>
<keyword evidence="13" id="KW-1185">Reference proteome</keyword>
<evidence type="ECO:0000313" key="13">
    <source>
        <dbReference type="Proteomes" id="UP000294887"/>
    </source>
</evidence>
<evidence type="ECO:0000256" key="4">
    <source>
        <dbReference type="ARBA" id="ARBA00022801"/>
    </source>
</evidence>
<reference evidence="12 13" key="1">
    <citation type="submission" date="2019-03" db="EMBL/GenBank/DDBJ databases">
        <title>Genomic Encyclopedia of Type Strains, Phase IV (KMG-IV): sequencing the most valuable type-strain genomes for metagenomic binning, comparative biology and taxonomic classification.</title>
        <authorList>
            <person name="Goeker M."/>
        </authorList>
    </citation>
    <scope>NUCLEOTIDE SEQUENCE [LARGE SCALE GENOMIC DNA]</scope>
    <source>
        <strain evidence="12 13">DSM 24830</strain>
    </source>
</reference>
<comment type="caution">
    <text evidence="12">The sequence shown here is derived from an EMBL/GenBank/DDBJ whole genome shotgun (WGS) entry which is preliminary data.</text>
</comment>
<dbReference type="NCBIfam" id="TIGR00498">
    <property type="entry name" value="lexA"/>
    <property type="match status" value="1"/>
</dbReference>
<dbReference type="InterPro" id="IPR015927">
    <property type="entry name" value="Peptidase_S24_S26A/B/C"/>
</dbReference>
<gene>
    <name evidence="12" type="ORF">EV695_0822</name>
</gene>
<protein>
    <submittedName>
        <fullName evidence="12">Repressor LexA</fullName>
    </submittedName>
</protein>
<dbReference type="RefSeq" id="WP_131904625.1">
    <property type="nucleotide sequence ID" value="NZ_BAAAFU010000008.1"/>
</dbReference>
<dbReference type="EMBL" id="SMFQ01000002">
    <property type="protein sequence ID" value="TCJ88961.1"/>
    <property type="molecule type" value="Genomic_DNA"/>
</dbReference>
<evidence type="ECO:0000259" key="11">
    <source>
        <dbReference type="Pfam" id="PF01726"/>
    </source>
</evidence>